<dbReference type="RefSeq" id="WP_221559461.1">
    <property type="nucleotide sequence ID" value="NZ_JAIGNO010000010.1"/>
</dbReference>
<reference evidence="1 2" key="1">
    <citation type="submission" date="2021-08" db="EMBL/GenBank/DDBJ databases">
        <title>Comparative Genomics Analysis of the Genus Qipengyuania Reveals Extensive Genetic Diversity and Metabolic Versatility, Including the Description of Fifteen Novel Species.</title>
        <authorList>
            <person name="Liu Y."/>
        </authorList>
    </citation>
    <scope>NUCLEOTIDE SEQUENCE [LARGE SCALE GENOMIC DNA]</scope>
    <source>
        <strain evidence="1 2">6D47A</strain>
    </source>
</reference>
<sequence length="151" mass="17080">MPKRPAHRVRRRPPFFHSVPLRGRCDGRSVVRQCGFLAQLYVTGSVSAAARHVGMSRATAYRLRERTDAEGFAFAWDHVLTPPGTGHVRRPKPDWRKVTVEDLIRRAEYGLVQPVVYRGRMVGIRRKPDISAALRLMRRAAVLPIYDGAGP</sequence>
<dbReference type="Proteomes" id="UP000755104">
    <property type="component" value="Unassembled WGS sequence"/>
</dbReference>
<protein>
    <recommendedName>
        <fullName evidence="3">Helix-turn-helix domain-containing protein</fullName>
    </recommendedName>
</protein>
<gene>
    <name evidence="1" type="ORF">K3174_13580</name>
</gene>
<dbReference type="EMBL" id="JAIGNO010000010">
    <property type="protein sequence ID" value="MBX7483561.1"/>
    <property type="molecule type" value="Genomic_DNA"/>
</dbReference>
<evidence type="ECO:0000313" key="1">
    <source>
        <dbReference type="EMBL" id="MBX7483561.1"/>
    </source>
</evidence>
<evidence type="ECO:0008006" key="3">
    <source>
        <dbReference type="Google" id="ProtNLM"/>
    </source>
</evidence>
<accession>A0ABS7J8H6</accession>
<evidence type="ECO:0000313" key="2">
    <source>
        <dbReference type="Proteomes" id="UP000755104"/>
    </source>
</evidence>
<comment type="caution">
    <text evidence="1">The sequence shown here is derived from an EMBL/GenBank/DDBJ whole genome shotgun (WGS) entry which is preliminary data.</text>
</comment>
<keyword evidence="2" id="KW-1185">Reference proteome</keyword>
<name>A0ABS7J8H6_9SPHN</name>
<proteinExistence type="predicted"/>
<organism evidence="1 2">
    <name type="scientific">Qipengyuania qiaonensis</name>
    <dbReference type="NCBI Taxonomy" id="2867240"/>
    <lineage>
        <taxon>Bacteria</taxon>
        <taxon>Pseudomonadati</taxon>
        <taxon>Pseudomonadota</taxon>
        <taxon>Alphaproteobacteria</taxon>
        <taxon>Sphingomonadales</taxon>
        <taxon>Erythrobacteraceae</taxon>
        <taxon>Qipengyuania</taxon>
    </lineage>
</organism>